<dbReference type="AlphaFoldDB" id="D8JYC6"/>
<dbReference type="eggNOG" id="COG4633">
    <property type="taxonomic scope" value="Bacteria"/>
</dbReference>
<keyword evidence="1" id="KW-0732">Signal</keyword>
<reference evidence="4" key="1">
    <citation type="journal article" date="2011" name="J. Bacteriol.">
        <title>Genome sequences of eight morphologically diverse alphaproteobacteria.</title>
        <authorList>
            <consortium name="US DOE Joint Genome Institute"/>
            <person name="Brown P.J."/>
            <person name="Kysela D.T."/>
            <person name="Buechlein A."/>
            <person name="Hemmerich C."/>
            <person name="Brun Y.V."/>
        </authorList>
    </citation>
    <scope>NUCLEOTIDE SEQUENCE [LARGE SCALE GENOMIC DNA]</scope>
    <source>
        <strain evidence="4">ATCC 51888 / DSM 1869 / NCIB 11706 / TK 0415</strain>
    </source>
</reference>
<feature type="domain" description="EfeO-type cupredoxin-like" evidence="2">
    <location>
        <begin position="25"/>
        <end position="127"/>
    </location>
</feature>
<keyword evidence="4" id="KW-1185">Reference proteome</keyword>
<feature type="signal peptide" evidence="1">
    <location>
        <begin position="1"/>
        <end position="39"/>
    </location>
</feature>
<dbReference type="HOGENOM" id="CLU_157112_0_0_5"/>
<dbReference type="Pfam" id="PF13473">
    <property type="entry name" value="Cupredoxin_1"/>
    <property type="match status" value="1"/>
</dbReference>
<dbReference type="EMBL" id="CP002083">
    <property type="protein sequence ID" value="ADJ25330.1"/>
    <property type="molecule type" value="Genomic_DNA"/>
</dbReference>
<dbReference type="SUPFAM" id="SSF49503">
    <property type="entry name" value="Cupredoxins"/>
    <property type="match status" value="1"/>
</dbReference>
<evidence type="ECO:0000259" key="2">
    <source>
        <dbReference type="Pfam" id="PF13473"/>
    </source>
</evidence>
<dbReference type="Proteomes" id="UP000002033">
    <property type="component" value="Chromosome"/>
</dbReference>
<feature type="chain" id="PRO_5003116496" description="EfeO-type cupredoxin-like domain-containing protein" evidence="1">
    <location>
        <begin position="40"/>
        <end position="128"/>
    </location>
</feature>
<dbReference type="Gene3D" id="2.60.40.420">
    <property type="entry name" value="Cupredoxins - blue copper proteins"/>
    <property type="match status" value="1"/>
</dbReference>
<organism evidence="3 4">
    <name type="scientific">Hyphomicrobium denitrificans (strain ATCC 51888 / DSM 1869 / NCIMB 11706 / TK 0415)</name>
    <dbReference type="NCBI Taxonomy" id="582899"/>
    <lineage>
        <taxon>Bacteria</taxon>
        <taxon>Pseudomonadati</taxon>
        <taxon>Pseudomonadota</taxon>
        <taxon>Alphaproteobacteria</taxon>
        <taxon>Hyphomicrobiales</taxon>
        <taxon>Hyphomicrobiaceae</taxon>
        <taxon>Hyphomicrobium</taxon>
    </lineage>
</organism>
<dbReference type="InterPro" id="IPR008972">
    <property type="entry name" value="Cupredoxin"/>
</dbReference>
<evidence type="ECO:0000313" key="4">
    <source>
        <dbReference type="Proteomes" id="UP000002033"/>
    </source>
</evidence>
<dbReference type="InterPro" id="IPR028096">
    <property type="entry name" value="EfeO_Cupredoxin"/>
</dbReference>
<gene>
    <name evidence="3" type="ordered locus">Hden_3539</name>
</gene>
<proteinExistence type="predicted"/>
<evidence type="ECO:0000313" key="3">
    <source>
        <dbReference type="EMBL" id="ADJ25330.1"/>
    </source>
</evidence>
<accession>D8JYC6</accession>
<dbReference type="STRING" id="582899.Hden_3539"/>
<evidence type="ECO:0000256" key="1">
    <source>
        <dbReference type="SAM" id="SignalP"/>
    </source>
</evidence>
<protein>
    <recommendedName>
        <fullName evidence="2">EfeO-type cupredoxin-like domain-containing protein</fullName>
    </recommendedName>
</protein>
<dbReference type="KEGG" id="hdn:Hden_3539"/>
<sequence length="128" mass="14021" precursor="true">MSFRSIGRSIANPLSAFALLCVGMFAASALQLVAFSAHAAEELEIEIKIKDHKFDPAAIKLQAGQRAKLIVKNLDPTPEEFESNDIGFEKIIAGNSEATFRVKPLEPGTYIFFGEFHMDTALGHILVE</sequence>
<name>D8JYC6_HYPDA</name>
<dbReference type="RefSeq" id="WP_013217489.1">
    <property type="nucleotide sequence ID" value="NC_014313.1"/>
</dbReference>